<dbReference type="SUPFAM" id="SSF51735">
    <property type="entry name" value="NAD(P)-binding Rossmann-fold domains"/>
    <property type="match status" value="1"/>
</dbReference>
<feature type="transmembrane region" description="Helical" evidence="12">
    <location>
        <begin position="85"/>
        <end position="107"/>
    </location>
</feature>
<dbReference type="InterPro" id="IPR036291">
    <property type="entry name" value="NAD(P)-bd_dom_sf"/>
</dbReference>
<feature type="transmembrane region" description="Helical" evidence="12">
    <location>
        <begin position="146"/>
        <end position="169"/>
    </location>
</feature>
<feature type="transmembrane region" description="Helical" evidence="12">
    <location>
        <begin position="237"/>
        <end position="265"/>
    </location>
</feature>
<dbReference type="InterPro" id="IPR006153">
    <property type="entry name" value="Cation/H_exchanger_TM"/>
</dbReference>
<evidence type="ECO:0000313" key="14">
    <source>
        <dbReference type="EMBL" id="MDK9556024.1"/>
    </source>
</evidence>
<gene>
    <name evidence="14" type="ORF">QQF73_00205</name>
</gene>
<dbReference type="Proteomes" id="UP001223547">
    <property type="component" value="Unassembled WGS sequence"/>
</dbReference>
<evidence type="ECO:0000259" key="13">
    <source>
        <dbReference type="PROSITE" id="PS51201"/>
    </source>
</evidence>
<feature type="transmembrane region" description="Helical" evidence="12">
    <location>
        <begin position="285"/>
        <end position="303"/>
    </location>
</feature>
<evidence type="ECO:0000256" key="12">
    <source>
        <dbReference type="SAM" id="Phobius"/>
    </source>
</evidence>
<evidence type="ECO:0000256" key="9">
    <source>
        <dbReference type="ARBA" id="ARBA00023065"/>
    </source>
</evidence>
<dbReference type="Gene3D" id="1.20.1530.20">
    <property type="match status" value="1"/>
</dbReference>
<keyword evidence="7" id="KW-0630">Potassium</keyword>
<keyword evidence="5" id="KW-0633">Potassium transport</keyword>
<feature type="compositionally biased region" description="Basic and acidic residues" evidence="11">
    <location>
        <begin position="609"/>
        <end position="619"/>
    </location>
</feature>
<accession>A0ABT7H7M4</accession>
<evidence type="ECO:0000256" key="8">
    <source>
        <dbReference type="ARBA" id="ARBA00022989"/>
    </source>
</evidence>
<evidence type="ECO:0000256" key="2">
    <source>
        <dbReference type="ARBA" id="ARBA00005551"/>
    </source>
</evidence>
<feature type="transmembrane region" description="Helical" evidence="12">
    <location>
        <begin position="54"/>
        <end position="73"/>
    </location>
</feature>
<comment type="caution">
    <text evidence="14">The sequence shown here is derived from an EMBL/GenBank/DDBJ whole genome shotgun (WGS) entry which is preliminary data.</text>
</comment>
<proteinExistence type="inferred from homology"/>
<dbReference type="Pfam" id="PF02254">
    <property type="entry name" value="TrkA_N"/>
    <property type="match status" value="1"/>
</dbReference>
<feature type="transmembrane region" description="Helical" evidence="12">
    <location>
        <begin position="195"/>
        <end position="216"/>
    </location>
</feature>
<organism evidence="14 15">
    <name type="scientific">Marinobacter albus</name>
    <dbReference type="NCBI Taxonomy" id="3030833"/>
    <lineage>
        <taxon>Bacteria</taxon>
        <taxon>Pseudomonadati</taxon>
        <taxon>Pseudomonadota</taxon>
        <taxon>Gammaproteobacteria</taxon>
        <taxon>Pseudomonadales</taxon>
        <taxon>Marinobacteraceae</taxon>
        <taxon>Marinobacter</taxon>
    </lineage>
</organism>
<feature type="transmembrane region" description="Helical" evidence="12">
    <location>
        <begin position="113"/>
        <end position="134"/>
    </location>
</feature>
<keyword evidence="3" id="KW-0813">Transport</keyword>
<dbReference type="Pfam" id="PF00999">
    <property type="entry name" value="Na_H_Exchanger"/>
    <property type="match status" value="1"/>
</dbReference>
<dbReference type="InterPro" id="IPR004771">
    <property type="entry name" value="K/H_exchanger"/>
</dbReference>
<evidence type="ECO:0000256" key="7">
    <source>
        <dbReference type="ARBA" id="ARBA00022958"/>
    </source>
</evidence>
<feature type="domain" description="RCK N-terminal" evidence="13">
    <location>
        <begin position="416"/>
        <end position="533"/>
    </location>
</feature>
<keyword evidence="9" id="KW-0406">Ion transport</keyword>
<feature type="transmembrane region" description="Helical" evidence="12">
    <location>
        <begin position="30"/>
        <end position="48"/>
    </location>
</feature>
<dbReference type="InterPro" id="IPR003148">
    <property type="entry name" value="RCK_N"/>
</dbReference>
<reference evidence="14 15" key="1">
    <citation type="submission" date="2023-05" db="EMBL/GenBank/DDBJ databases">
        <title>Marinobacter albus sp. nov., a marine bacterium isolated from sand in a coastal intertidal zone of huludao.</title>
        <authorList>
            <person name="Deng T."/>
        </authorList>
    </citation>
    <scope>NUCLEOTIDE SEQUENCE [LARGE SCALE GENOMIC DNA]</scope>
    <source>
        <strain evidence="14 15">M216</strain>
    </source>
</reference>
<dbReference type="InterPro" id="IPR038770">
    <property type="entry name" value="Na+/solute_symporter_sf"/>
</dbReference>
<feature type="region of interest" description="Disordered" evidence="11">
    <location>
        <begin position="608"/>
        <end position="628"/>
    </location>
</feature>
<evidence type="ECO:0000256" key="10">
    <source>
        <dbReference type="ARBA" id="ARBA00023136"/>
    </source>
</evidence>
<evidence type="ECO:0000256" key="6">
    <source>
        <dbReference type="ARBA" id="ARBA00022692"/>
    </source>
</evidence>
<dbReference type="RefSeq" id="WP_219867385.1">
    <property type="nucleotide sequence ID" value="NZ_JASSQD010000001.1"/>
</dbReference>
<keyword evidence="15" id="KW-1185">Reference proteome</keyword>
<feature type="transmembrane region" description="Helical" evidence="12">
    <location>
        <begin position="6"/>
        <end position="23"/>
    </location>
</feature>
<dbReference type="EMBL" id="JASSQD010000001">
    <property type="protein sequence ID" value="MDK9556024.1"/>
    <property type="molecule type" value="Genomic_DNA"/>
</dbReference>
<name>A0ABT7H7M4_9GAMM</name>
<keyword evidence="10 12" id="KW-0472">Membrane</keyword>
<keyword evidence="8 12" id="KW-1133">Transmembrane helix</keyword>
<comment type="subcellular location">
    <subcellularLocation>
        <location evidence="1">Membrane</location>
        <topology evidence="1">Multi-pass membrane protein</topology>
    </subcellularLocation>
</comment>
<dbReference type="PANTHER" id="PTHR46157">
    <property type="entry name" value="K(+) EFFLUX ANTIPORTER 3, CHLOROPLASTIC"/>
    <property type="match status" value="1"/>
</dbReference>
<protein>
    <submittedName>
        <fullName evidence="14">Monovalent cation:proton antiporter-2 (CPA2) family protein</fullName>
    </submittedName>
</protein>
<dbReference type="Gene3D" id="3.40.50.720">
    <property type="entry name" value="NAD(P)-binding Rossmann-like Domain"/>
    <property type="match status" value="1"/>
</dbReference>
<evidence type="ECO:0000256" key="5">
    <source>
        <dbReference type="ARBA" id="ARBA00022538"/>
    </source>
</evidence>
<evidence type="ECO:0000256" key="1">
    <source>
        <dbReference type="ARBA" id="ARBA00004141"/>
    </source>
</evidence>
<evidence type="ECO:0000256" key="3">
    <source>
        <dbReference type="ARBA" id="ARBA00022448"/>
    </source>
</evidence>
<dbReference type="NCBIfam" id="TIGR00932">
    <property type="entry name" value="2a37"/>
    <property type="match status" value="1"/>
</dbReference>
<evidence type="ECO:0000256" key="4">
    <source>
        <dbReference type="ARBA" id="ARBA00022449"/>
    </source>
</evidence>
<keyword evidence="4" id="KW-0050">Antiport</keyword>
<evidence type="ECO:0000256" key="11">
    <source>
        <dbReference type="SAM" id="MobiDB-lite"/>
    </source>
</evidence>
<evidence type="ECO:0000313" key="15">
    <source>
        <dbReference type="Proteomes" id="UP001223547"/>
    </source>
</evidence>
<dbReference type="PANTHER" id="PTHR46157:SF4">
    <property type="entry name" value="K(+) EFFLUX ANTIPORTER 3, CHLOROPLASTIC"/>
    <property type="match status" value="1"/>
</dbReference>
<keyword evidence="6 12" id="KW-0812">Transmembrane</keyword>
<feature type="transmembrane region" description="Helical" evidence="12">
    <location>
        <begin position="310"/>
        <end position="334"/>
    </location>
</feature>
<dbReference type="PROSITE" id="PS51201">
    <property type="entry name" value="RCK_N"/>
    <property type="match status" value="1"/>
</dbReference>
<feature type="transmembrane region" description="Helical" evidence="12">
    <location>
        <begin position="340"/>
        <end position="361"/>
    </location>
</feature>
<feature type="transmembrane region" description="Helical" evidence="12">
    <location>
        <begin position="373"/>
        <end position="392"/>
    </location>
</feature>
<sequence length="628" mass="68195">MTGYFIQAFIYLAAAVIAVPLAKRLGLGSVLGYLVAGVVIGPITGLVGQEATTIQHFAEFGVVMMLFLVGMELDPKALWAMRVRLVGLGGLQVVLTAAAGTAVAWWLGLQWQTALTVGLIFALSSTAIVLQTLNEKGLGKTEGGRSAFSVLLFQDIAVIPMLALIPLLALPELMAGSGTDAGHDTGLSLVAHLPAWAHALVVIGAVAVVIVGGFYLSRPMFRYVVQSGLREVFTATALMLVIGIAALMSLVSLSPALGAFLAGVVLANSEFRHELEANIEPFKGLLLGLFFITVGAGINFEVLAAEWGTIVSLGVAVIVVKALILLVLALLFGIHGSNGWLFTLGLAQAGEFGFVLLNYSVQNSVIPVETSQILSLVVALSMFLTPVLFIVYDRVVLPRYRRSKNDEREADSIDDRAPVIVAGIGRFGQIVCRLLRANNIPIVVLDHEIEQIENVRRINIKSFFGDASRPELLETAGIEEARLLVVAIDDRDRTVRIVEHVKKFYPGVWVLARAFDRGHSYRLRRAGADDVVSETYHSALEMGGHALTAMGVHPLRAKQMTWAFVENENAHEDELFEAWQEIEEGISFSPRYGELFMKLEEALSSAMQKDWDEPKKEDVPIWTPPEAH</sequence>
<comment type="similarity">
    <text evidence="2">Belongs to the monovalent cation:proton antiporter 2 (CPA2) transporter (TC 2.A.37) family.</text>
</comment>